<dbReference type="GO" id="GO:1902600">
    <property type="term" value="P:proton transmembrane transport"/>
    <property type="evidence" value="ECO:0007669"/>
    <property type="project" value="TreeGrafter"/>
</dbReference>
<dbReference type="GO" id="GO:0016887">
    <property type="term" value="F:ATP hydrolysis activity"/>
    <property type="evidence" value="ECO:0007669"/>
    <property type="project" value="InterPro"/>
</dbReference>
<accession>A0A0P8CID4</accession>
<dbReference type="InterPro" id="IPR023214">
    <property type="entry name" value="HAD_sf"/>
</dbReference>
<dbReference type="InterPro" id="IPR001757">
    <property type="entry name" value="P_typ_ATPase"/>
</dbReference>
<dbReference type="PATRIC" id="fig|1719120.3.peg.3115"/>
<dbReference type="AlphaFoldDB" id="A0A0P8CID4"/>
<evidence type="ECO:0000313" key="7">
    <source>
        <dbReference type="EMBL" id="KPQ42588.1"/>
    </source>
</evidence>
<dbReference type="GO" id="GO:0036376">
    <property type="term" value="P:sodium ion export across plasma membrane"/>
    <property type="evidence" value="ECO:0007669"/>
    <property type="project" value="TreeGrafter"/>
</dbReference>
<dbReference type="InterPro" id="IPR036412">
    <property type="entry name" value="HAD-like_sf"/>
</dbReference>
<dbReference type="InterPro" id="IPR023298">
    <property type="entry name" value="ATPase_P-typ_TM_dom_sf"/>
</dbReference>
<dbReference type="InterPro" id="IPR006068">
    <property type="entry name" value="ATPase_P-typ_cation-transptr_C"/>
</dbReference>
<sequence length="362" mass="40222">MMAGIRTIMVTGDHPQTAGFIAREVGISTTSKVLTGIELDKITDDELQNTVKEFSVFARASPEHKYRIVKALQKNGEVVAVTGDGINDALALKGADIGIAMGIRGTDVAREAAEVVLADDNYNTIAQGIFEGRKFFDNLQKGIKYYLSVKVALVLIFLVPVLLGTPMPFAPIQIILLELFMDLAASAGFVAEAKEKNIYSRPPRNPRENIFNNQVIKDFLTRGIVLFAAVISVYFYAQSQNLNLRETQTYAFSAWIFGHIFLAYISRSDKESIFSLGIFANKIINLWAVAAISFLILGIYIPFLNDRFNLVAINFIQLILIALVMLFIIGLLEIKKIFSPVSLSKTSSDNAPLPMRHQFFRK</sequence>
<name>A0A0P8CID4_9EURY</name>
<organism evidence="7 8">
    <name type="scientific">Candidatus Methanoperedens nitratireducens</name>
    <dbReference type="NCBI Taxonomy" id="1392998"/>
    <lineage>
        <taxon>Archaea</taxon>
        <taxon>Methanobacteriati</taxon>
        <taxon>Methanobacteriota</taxon>
        <taxon>Stenosarchaea group</taxon>
        <taxon>Methanomicrobia</taxon>
        <taxon>Methanosarcinales</taxon>
        <taxon>ANME-2 cluster</taxon>
        <taxon>Candidatus Methanoperedentaceae</taxon>
        <taxon>Candidatus Methanoperedens</taxon>
    </lineage>
</organism>
<proteinExistence type="predicted"/>
<keyword evidence="2 5" id="KW-0812">Transmembrane</keyword>
<evidence type="ECO:0000256" key="2">
    <source>
        <dbReference type="ARBA" id="ARBA00022692"/>
    </source>
</evidence>
<dbReference type="PANTHER" id="PTHR43294">
    <property type="entry name" value="SODIUM/POTASSIUM-TRANSPORTING ATPASE SUBUNIT ALPHA"/>
    <property type="match status" value="1"/>
</dbReference>
<evidence type="ECO:0000256" key="4">
    <source>
        <dbReference type="ARBA" id="ARBA00023136"/>
    </source>
</evidence>
<feature type="transmembrane region" description="Helical" evidence="5">
    <location>
        <begin position="249"/>
        <end position="265"/>
    </location>
</feature>
<evidence type="ECO:0000259" key="6">
    <source>
        <dbReference type="Pfam" id="PF00689"/>
    </source>
</evidence>
<dbReference type="SUPFAM" id="SSF81665">
    <property type="entry name" value="Calcium ATPase, transmembrane domain M"/>
    <property type="match status" value="1"/>
</dbReference>
<evidence type="ECO:0000313" key="8">
    <source>
        <dbReference type="Proteomes" id="UP000050360"/>
    </source>
</evidence>
<gene>
    <name evidence="7" type="ORF">MPEBLZ_02862</name>
</gene>
<protein>
    <submittedName>
        <fullName evidence="7">Cation-transporting ATPase</fullName>
    </submittedName>
</protein>
<dbReference type="Pfam" id="PF00702">
    <property type="entry name" value="Hydrolase"/>
    <property type="match status" value="1"/>
</dbReference>
<dbReference type="PANTHER" id="PTHR43294:SF20">
    <property type="entry name" value="P-TYPE ATPASE"/>
    <property type="match status" value="1"/>
</dbReference>
<reference evidence="7 8" key="1">
    <citation type="submission" date="2015-09" db="EMBL/GenBank/DDBJ databases">
        <title>A metagenomics-based metabolic model of nitrate-dependent anaerobic oxidation of methane by Methanoperedens-like archaea.</title>
        <authorList>
            <person name="Arshad A."/>
            <person name="Speth D.R."/>
            <person name="De Graaf R.M."/>
            <person name="Op Den Camp H.J."/>
            <person name="Jetten M.S."/>
            <person name="Welte C.U."/>
        </authorList>
    </citation>
    <scope>NUCLEOTIDE SEQUENCE [LARGE SCALE GENOMIC DNA]</scope>
</reference>
<feature type="domain" description="Cation-transporting P-type ATPase C-terminal" evidence="6">
    <location>
        <begin position="166"/>
        <end position="338"/>
    </location>
</feature>
<feature type="transmembrane region" description="Helical" evidence="5">
    <location>
        <begin position="310"/>
        <end position="332"/>
    </location>
</feature>
<dbReference type="InterPro" id="IPR050510">
    <property type="entry name" value="Cation_transp_ATPase_P-type"/>
</dbReference>
<dbReference type="PRINTS" id="PR00120">
    <property type="entry name" value="HATPASE"/>
</dbReference>
<dbReference type="GO" id="GO:0005886">
    <property type="term" value="C:plasma membrane"/>
    <property type="evidence" value="ECO:0007669"/>
    <property type="project" value="TreeGrafter"/>
</dbReference>
<dbReference type="GO" id="GO:0006883">
    <property type="term" value="P:intracellular sodium ion homeostasis"/>
    <property type="evidence" value="ECO:0007669"/>
    <property type="project" value="TreeGrafter"/>
</dbReference>
<feature type="transmembrane region" description="Helical" evidence="5">
    <location>
        <begin position="286"/>
        <end position="304"/>
    </location>
</feature>
<dbReference type="Pfam" id="PF00689">
    <property type="entry name" value="Cation_ATPase_C"/>
    <property type="match status" value="1"/>
</dbReference>
<dbReference type="Gene3D" id="3.40.50.1000">
    <property type="entry name" value="HAD superfamily/HAD-like"/>
    <property type="match status" value="1"/>
</dbReference>
<dbReference type="PRINTS" id="PR00119">
    <property type="entry name" value="CATATPASE"/>
</dbReference>
<evidence type="ECO:0000256" key="1">
    <source>
        <dbReference type="ARBA" id="ARBA00004370"/>
    </source>
</evidence>
<dbReference type="GO" id="GO:0030007">
    <property type="term" value="P:intracellular potassium ion homeostasis"/>
    <property type="evidence" value="ECO:0007669"/>
    <property type="project" value="TreeGrafter"/>
</dbReference>
<dbReference type="Proteomes" id="UP000050360">
    <property type="component" value="Unassembled WGS sequence"/>
</dbReference>
<feature type="transmembrane region" description="Helical" evidence="5">
    <location>
        <begin position="219"/>
        <end position="237"/>
    </location>
</feature>
<dbReference type="GO" id="GO:1990573">
    <property type="term" value="P:potassium ion import across plasma membrane"/>
    <property type="evidence" value="ECO:0007669"/>
    <property type="project" value="TreeGrafter"/>
</dbReference>
<evidence type="ECO:0000256" key="5">
    <source>
        <dbReference type="SAM" id="Phobius"/>
    </source>
</evidence>
<keyword evidence="3 5" id="KW-1133">Transmembrane helix</keyword>
<keyword evidence="4 5" id="KW-0472">Membrane</keyword>
<feature type="transmembrane region" description="Helical" evidence="5">
    <location>
        <begin position="143"/>
        <end position="163"/>
    </location>
</feature>
<dbReference type="GO" id="GO:0005524">
    <property type="term" value="F:ATP binding"/>
    <property type="evidence" value="ECO:0007669"/>
    <property type="project" value="InterPro"/>
</dbReference>
<dbReference type="EMBL" id="LKCM01000219">
    <property type="protein sequence ID" value="KPQ42588.1"/>
    <property type="molecule type" value="Genomic_DNA"/>
</dbReference>
<dbReference type="SUPFAM" id="SSF56784">
    <property type="entry name" value="HAD-like"/>
    <property type="match status" value="1"/>
</dbReference>
<dbReference type="GO" id="GO:0005391">
    <property type="term" value="F:P-type sodium:potassium-exchanging transporter activity"/>
    <property type="evidence" value="ECO:0007669"/>
    <property type="project" value="TreeGrafter"/>
</dbReference>
<comment type="subcellular location">
    <subcellularLocation>
        <location evidence="1">Membrane</location>
    </subcellularLocation>
</comment>
<evidence type="ECO:0000256" key="3">
    <source>
        <dbReference type="ARBA" id="ARBA00022989"/>
    </source>
</evidence>
<dbReference type="NCBIfam" id="TIGR01494">
    <property type="entry name" value="ATPase_P-type"/>
    <property type="match status" value="1"/>
</dbReference>
<comment type="caution">
    <text evidence="7">The sequence shown here is derived from an EMBL/GenBank/DDBJ whole genome shotgun (WGS) entry which is preliminary data.</text>
</comment>
<feature type="transmembrane region" description="Helical" evidence="5">
    <location>
        <begin position="169"/>
        <end position="191"/>
    </location>
</feature>
<dbReference type="Gene3D" id="1.20.1110.10">
    <property type="entry name" value="Calcium-transporting ATPase, transmembrane domain"/>
    <property type="match status" value="1"/>
</dbReference>